<feature type="transmembrane region" description="Helical" evidence="7">
    <location>
        <begin position="399"/>
        <end position="418"/>
    </location>
</feature>
<keyword evidence="3 7" id="KW-0812">Transmembrane</keyword>
<accession>A0A383WED4</accession>
<dbReference type="AlphaFoldDB" id="A0A383WED4"/>
<keyword evidence="5 7" id="KW-1133">Transmembrane helix</keyword>
<keyword evidence="4" id="KW-0029">Amino-acid transport</keyword>
<feature type="transmembrane region" description="Helical" evidence="7">
    <location>
        <begin position="271"/>
        <end position="290"/>
    </location>
</feature>
<dbReference type="GO" id="GO:0016020">
    <property type="term" value="C:membrane"/>
    <property type="evidence" value="ECO:0007669"/>
    <property type="project" value="UniProtKB-SubCell"/>
</dbReference>
<feature type="transmembrane region" description="Helical" evidence="7">
    <location>
        <begin position="205"/>
        <end position="224"/>
    </location>
</feature>
<feature type="transmembrane region" description="Helical" evidence="7">
    <location>
        <begin position="424"/>
        <end position="443"/>
    </location>
</feature>
<feature type="transmembrane region" description="Helical" evidence="7">
    <location>
        <begin position="103"/>
        <end position="123"/>
    </location>
</feature>
<protein>
    <recommendedName>
        <fullName evidence="8">Amino acid transporter transmembrane domain-containing protein</fullName>
    </recommendedName>
</protein>
<keyword evidence="6 7" id="KW-0472">Membrane</keyword>
<evidence type="ECO:0000256" key="6">
    <source>
        <dbReference type="ARBA" id="ARBA00023136"/>
    </source>
</evidence>
<keyword evidence="2" id="KW-0813">Transport</keyword>
<proteinExistence type="predicted"/>
<dbReference type="InterPro" id="IPR013057">
    <property type="entry name" value="AA_transpt_TM"/>
</dbReference>
<feature type="transmembrane region" description="Helical" evidence="7">
    <location>
        <begin position="161"/>
        <end position="185"/>
    </location>
</feature>
<gene>
    <name evidence="9" type="ORF">BQ4739_LOCUS15882</name>
</gene>
<feature type="transmembrane region" description="Helical" evidence="7">
    <location>
        <begin position="464"/>
        <end position="493"/>
    </location>
</feature>
<dbReference type="EMBL" id="FNXT01001237">
    <property type="protein sequence ID" value="SZX75603.1"/>
    <property type="molecule type" value="Genomic_DNA"/>
</dbReference>
<dbReference type="PANTHER" id="PTHR48017">
    <property type="entry name" value="OS05G0424000 PROTEIN-RELATED"/>
    <property type="match status" value="1"/>
</dbReference>
<comment type="subcellular location">
    <subcellularLocation>
        <location evidence="1">Membrane</location>
    </subcellularLocation>
</comment>
<organism evidence="9 10">
    <name type="scientific">Tetradesmus obliquus</name>
    <name type="common">Green alga</name>
    <name type="synonym">Acutodesmus obliquus</name>
    <dbReference type="NCBI Taxonomy" id="3088"/>
    <lineage>
        <taxon>Eukaryota</taxon>
        <taxon>Viridiplantae</taxon>
        <taxon>Chlorophyta</taxon>
        <taxon>core chlorophytes</taxon>
        <taxon>Chlorophyceae</taxon>
        <taxon>CS clade</taxon>
        <taxon>Sphaeropleales</taxon>
        <taxon>Scenedesmaceae</taxon>
        <taxon>Tetradesmus</taxon>
    </lineage>
</organism>
<evidence type="ECO:0000256" key="2">
    <source>
        <dbReference type="ARBA" id="ARBA00022448"/>
    </source>
</evidence>
<dbReference type="Pfam" id="PF01490">
    <property type="entry name" value="Aa_trans"/>
    <property type="match status" value="1"/>
</dbReference>
<evidence type="ECO:0000256" key="1">
    <source>
        <dbReference type="ARBA" id="ARBA00004370"/>
    </source>
</evidence>
<name>A0A383WED4_TETOB</name>
<feature type="transmembrane region" description="Helical" evidence="7">
    <location>
        <begin position="231"/>
        <end position="251"/>
    </location>
</feature>
<reference evidence="9 10" key="1">
    <citation type="submission" date="2016-10" db="EMBL/GenBank/DDBJ databases">
        <authorList>
            <person name="Cai Z."/>
        </authorList>
    </citation>
    <scope>NUCLEOTIDE SEQUENCE [LARGE SCALE GENOMIC DNA]</scope>
</reference>
<dbReference type="GO" id="GO:0006865">
    <property type="term" value="P:amino acid transport"/>
    <property type="evidence" value="ECO:0007669"/>
    <property type="project" value="UniProtKB-KW"/>
</dbReference>
<evidence type="ECO:0000313" key="9">
    <source>
        <dbReference type="EMBL" id="SZX75603.1"/>
    </source>
</evidence>
<keyword evidence="10" id="KW-1185">Reference proteome</keyword>
<evidence type="ECO:0000256" key="3">
    <source>
        <dbReference type="ARBA" id="ARBA00022692"/>
    </source>
</evidence>
<dbReference type="Proteomes" id="UP000256970">
    <property type="component" value="Unassembled WGS sequence"/>
</dbReference>
<feature type="transmembrane region" description="Helical" evidence="7">
    <location>
        <begin position="356"/>
        <end position="378"/>
    </location>
</feature>
<evidence type="ECO:0000259" key="8">
    <source>
        <dbReference type="Pfam" id="PF01490"/>
    </source>
</evidence>
<evidence type="ECO:0000256" key="7">
    <source>
        <dbReference type="SAM" id="Phobius"/>
    </source>
</evidence>
<evidence type="ECO:0000313" key="10">
    <source>
        <dbReference type="Proteomes" id="UP000256970"/>
    </source>
</evidence>
<feature type="transmembrane region" description="Helical" evidence="7">
    <location>
        <begin position="311"/>
        <end position="336"/>
    </location>
</feature>
<dbReference type="STRING" id="3088.A0A383WED4"/>
<evidence type="ECO:0000256" key="4">
    <source>
        <dbReference type="ARBA" id="ARBA00022970"/>
    </source>
</evidence>
<feature type="domain" description="Amino acid transporter transmembrane" evidence="8">
    <location>
        <begin position="80"/>
        <end position="465"/>
    </location>
</feature>
<sequence>MGLKDADMDVAISDVVASKNDYSHDQNVQKLEAVDLDMDLLLNRNNAEIRQYPDWSRGSGESWSHFVLRLGTEGHTFFDAWLLAAGCIGQVMMTTPNAWHKTGLIPGALIIVWGTIIGFYTMWQLKAMYYDRKKQLIEQGKWFDDPDKPHMRKHKTQMQELLGFYLGPTGGKIVMCMMFFAWFGLGVAQILASSTNYYSIDQSHSLRTYTIIFGATLLPFGLIPSFRKMRLILVIGVLGTLYTSMFGLYLAGTKGFAEAPSAKLVPEPSGVQSFQTFFNGMAIIFAILDHHNIFGETIEAMQHPRKYFKSYVLGFFPLFFMIVPPGIVLNLAFAKSGIATAGNWFQLAPLSVPKKIAVWLMILHNVQAWVLWMTAFGFMWEKMVGTHEKALWIRLTSRLPYLLAVYLFAICFPFYSAINSLMTGLTSPLIYYTIPCIAFLIHYRHQENRDKCPYQLARTIFKVVGWRTIMLLDIALALYGIVLCACTSSMAILNLVKLSNTFGFFPECYGCKAYLPAVPKLL</sequence>
<evidence type="ECO:0000256" key="5">
    <source>
        <dbReference type="ARBA" id="ARBA00022989"/>
    </source>
</evidence>